<feature type="compositionally biased region" description="Low complexity" evidence="2">
    <location>
        <begin position="567"/>
        <end position="580"/>
    </location>
</feature>
<dbReference type="PROSITE" id="PS00463">
    <property type="entry name" value="ZN2_CY6_FUNGAL_1"/>
    <property type="match status" value="1"/>
</dbReference>
<dbReference type="Pfam" id="PF00172">
    <property type="entry name" value="Zn_clus"/>
    <property type="match status" value="1"/>
</dbReference>
<keyword evidence="1" id="KW-0539">Nucleus</keyword>
<feature type="compositionally biased region" description="Low complexity" evidence="2">
    <location>
        <begin position="116"/>
        <end position="128"/>
    </location>
</feature>
<dbReference type="Proteomes" id="UP001239445">
    <property type="component" value="Unassembled WGS sequence"/>
</dbReference>
<dbReference type="InterPro" id="IPR021858">
    <property type="entry name" value="Fun_TF"/>
</dbReference>
<feature type="compositionally biased region" description="Low complexity" evidence="2">
    <location>
        <begin position="742"/>
        <end position="755"/>
    </location>
</feature>
<comment type="caution">
    <text evidence="4">The sequence shown here is derived from an EMBL/GenBank/DDBJ whole genome shotgun (WGS) entry which is preliminary data.</text>
</comment>
<feature type="compositionally biased region" description="Low complexity" evidence="2">
    <location>
        <begin position="535"/>
        <end position="548"/>
    </location>
</feature>
<feature type="region of interest" description="Disordered" evidence="2">
    <location>
        <begin position="727"/>
        <end position="792"/>
    </location>
</feature>
<dbReference type="InterPro" id="IPR036864">
    <property type="entry name" value="Zn2-C6_fun-type_DNA-bd_sf"/>
</dbReference>
<feature type="region of interest" description="Disordered" evidence="2">
    <location>
        <begin position="103"/>
        <end position="152"/>
    </location>
</feature>
<keyword evidence="5" id="KW-1185">Reference proteome</keyword>
<reference evidence="4" key="1">
    <citation type="submission" date="2023-06" db="EMBL/GenBank/DDBJ databases">
        <title>Genome-scale phylogeny and comparative genomics of the fungal order Sordariales.</title>
        <authorList>
            <consortium name="Lawrence Berkeley National Laboratory"/>
            <person name="Hensen N."/>
            <person name="Bonometti L."/>
            <person name="Westerberg I."/>
            <person name="Brannstrom I.O."/>
            <person name="Guillou S."/>
            <person name="Cros-Aarteil S."/>
            <person name="Calhoun S."/>
            <person name="Haridas S."/>
            <person name="Kuo A."/>
            <person name="Mondo S."/>
            <person name="Pangilinan J."/>
            <person name="Riley R."/>
            <person name="Labutti K."/>
            <person name="Andreopoulos B."/>
            <person name="Lipzen A."/>
            <person name="Chen C."/>
            <person name="Yanf M."/>
            <person name="Daum C."/>
            <person name="Ng V."/>
            <person name="Clum A."/>
            <person name="Steindorff A."/>
            <person name="Ohm R."/>
            <person name="Martin F."/>
            <person name="Silar P."/>
            <person name="Natvig D."/>
            <person name="Lalanne C."/>
            <person name="Gautier V."/>
            <person name="Ament-Velasquez S.L."/>
            <person name="Kruys A."/>
            <person name="Hutchinson M.I."/>
            <person name="Powell A.J."/>
            <person name="Barry K."/>
            <person name="Miller A.N."/>
            <person name="Grigoriev I.V."/>
            <person name="Debuchy R."/>
            <person name="Gladieux P."/>
            <person name="Thoren M.H."/>
            <person name="Johannesson H."/>
        </authorList>
    </citation>
    <scope>NUCLEOTIDE SEQUENCE</scope>
    <source>
        <strain evidence="4">PSN4</strain>
    </source>
</reference>
<dbReference type="GO" id="GO:0000981">
    <property type="term" value="F:DNA-binding transcription factor activity, RNA polymerase II-specific"/>
    <property type="evidence" value="ECO:0007669"/>
    <property type="project" value="InterPro"/>
</dbReference>
<dbReference type="Gene3D" id="4.10.240.10">
    <property type="entry name" value="Zn(2)-C6 fungal-type DNA-binding domain"/>
    <property type="match status" value="1"/>
</dbReference>
<dbReference type="GO" id="GO:0008270">
    <property type="term" value="F:zinc ion binding"/>
    <property type="evidence" value="ECO:0007669"/>
    <property type="project" value="InterPro"/>
</dbReference>
<feature type="region of interest" description="Disordered" evidence="2">
    <location>
        <begin position="535"/>
        <end position="616"/>
    </location>
</feature>
<organism evidence="4 5">
    <name type="scientific">Echria macrotheca</name>
    <dbReference type="NCBI Taxonomy" id="438768"/>
    <lineage>
        <taxon>Eukaryota</taxon>
        <taxon>Fungi</taxon>
        <taxon>Dikarya</taxon>
        <taxon>Ascomycota</taxon>
        <taxon>Pezizomycotina</taxon>
        <taxon>Sordariomycetes</taxon>
        <taxon>Sordariomycetidae</taxon>
        <taxon>Sordariales</taxon>
        <taxon>Schizotheciaceae</taxon>
        <taxon>Echria</taxon>
    </lineage>
</organism>
<evidence type="ECO:0000256" key="1">
    <source>
        <dbReference type="ARBA" id="ARBA00023242"/>
    </source>
</evidence>
<dbReference type="PANTHER" id="PTHR37540">
    <property type="entry name" value="TRANSCRIPTION FACTOR (ACR-2), PUTATIVE-RELATED-RELATED"/>
    <property type="match status" value="1"/>
</dbReference>
<name>A0AAJ0B541_9PEZI</name>
<dbReference type="SMART" id="SM00066">
    <property type="entry name" value="GAL4"/>
    <property type="match status" value="1"/>
</dbReference>
<evidence type="ECO:0000313" key="5">
    <source>
        <dbReference type="Proteomes" id="UP001239445"/>
    </source>
</evidence>
<proteinExistence type="predicted"/>
<feature type="domain" description="Zn(2)-C6 fungal-type" evidence="3">
    <location>
        <begin position="72"/>
        <end position="103"/>
    </location>
</feature>
<dbReference type="InterPro" id="IPR001138">
    <property type="entry name" value="Zn2Cys6_DnaBD"/>
</dbReference>
<dbReference type="EMBL" id="MU839846">
    <property type="protein sequence ID" value="KAK1750558.1"/>
    <property type="molecule type" value="Genomic_DNA"/>
</dbReference>
<dbReference type="SUPFAM" id="SSF57701">
    <property type="entry name" value="Zn2/Cys6 DNA-binding domain"/>
    <property type="match status" value="1"/>
</dbReference>
<gene>
    <name evidence="4" type="ORF">QBC47DRAFT_118979</name>
</gene>
<dbReference type="AlphaFoldDB" id="A0AAJ0B541"/>
<protein>
    <recommendedName>
        <fullName evidence="3">Zn(2)-C6 fungal-type domain-containing protein</fullName>
    </recommendedName>
</protein>
<evidence type="ECO:0000259" key="3">
    <source>
        <dbReference type="PROSITE" id="PS50048"/>
    </source>
</evidence>
<dbReference type="PANTHER" id="PTHR37540:SF9">
    <property type="entry name" value="ZN(2)-C6 FUNGAL-TYPE DOMAIN-CONTAINING PROTEIN"/>
    <property type="match status" value="1"/>
</dbReference>
<evidence type="ECO:0000313" key="4">
    <source>
        <dbReference type="EMBL" id="KAK1750558.1"/>
    </source>
</evidence>
<dbReference type="PROSITE" id="PS50048">
    <property type="entry name" value="ZN2_CY6_FUNGAL_2"/>
    <property type="match status" value="1"/>
</dbReference>
<sequence>MIKPDTPVRSWSQTVLLFISQPYNLPTFLLCSRRGNQGVVLPRSFFVPEPIMSEATQPPSQRPARAERSTTSCTECRRRKQKCNQGQPCSNCTRRFPPPVCEYRGNRRSSSTAISPQQPLPFILFPPQGDESFPTDSSRSPHRPPRYPSPHLDRWARRQVEDVGDISESWLGNFPLDRSPGSDAPTPYAWSTSKTSLSAGIIACDNECRSHSADVHAAVKMLRMYRSSPTQLDPESWSMDPNTWALSVGVPPAISGGFWPMTAPTPGMLGVVAPLTMQTSELLATYVRLISQFKASIDGNPDASNPYIRYYVPYTVQSPLLVNIAIYTAACFLTETGHIEPEAAMTHKGFAIKLLNDHIRSRSPPSDEGITGVIQLVVDEWLWGDSNSLHTHLRGLRELIRVKGGFRYLGLHGLISKLAITSDTAIALSFETPPFLRGGGDFEYRENISVPFRLALNTPFLSTLARFSSCDDALRIHPAVAAILDDMRFLLSTVQALPETASPKELQKVNTTSAWIYDRTSKLPAEGPIVRRLSAAASPVPSAPGSTPGFDARGTPETGEEQPAAPRNRQTSSRSQSRGQLPQGISMRGSLQPPGFEGQDPNDIPDTMGRQASPSGAPPDYIYQAVRLGALMYSRAVKLRRPFSAIITTDEFLHLWTTMWRVPLSTWRSLLGVFNWLLVPLVTCGKRPHDRFVKAMLNATLLQIGMDNWDIATKTMEGAVRLQQWLGSEPSDPRESNSPGEGSSRSAGWQASSSGSEDEDEMSGGYGVSPGRDPAGSRDKGKGLDVGSMRLS</sequence>
<evidence type="ECO:0000256" key="2">
    <source>
        <dbReference type="SAM" id="MobiDB-lite"/>
    </source>
</evidence>
<accession>A0AAJ0B541</accession>
<dbReference type="CDD" id="cd00067">
    <property type="entry name" value="GAL4"/>
    <property type="match status" value="1"/>
</dbReference>
<dbReference type="Pfam" id="PF11951">
    <property type="entry name" value="Fungal_trans_2"/>
    <property type="match status" value="1"/>
</dbReference>